<dbReference type="OrthoDB" id="5394583at2"/>
<dbReference type="EMBL" id="FUWR01000005">
    <property type="protein sequence ID" value="SJZ66994.1"/>
    <property type="molecule type" value="Genomic_DNA"/>
</dbReference>
<sequence>MTRERIIERVRKLLALSNSSNEHEAALAAAHAQRLLAEHNLAMSELEVQEEGAGEAELVVAKTVAKWLSSLFATVANAFDCFPIVTTTPENSRLRFIGVGEDPGVAACTLQFLIKELRRLASGYLSSLELRDDKLHPTDRQRVRTSYLLGGVHGIRQALQAQKAQTPTTSKALVPIKDALIKQYREEHIGELRTRRSRSSTVVSEAFHQGRQDGASLRLHPTMKTLPKE</sequence>
<dbReference type="InterPro" id="IPR055592">
    <property type="entry name" value="DUF7168"/>
</dbReference>
<name>A0A1T4MJR0_9BACT</name>
<evidence type="ECO:0000313" key="4">
    <source>
        <dbReference type="EMBL" id="SJZ66994.1"/>
    </source>
</evidence>
<feature type="region of interest" description="Disordered" evidence="1">
    <location>
        <begin position="196"/>
        <end position="229"/>
    </location>
</feature>
<dbReference type="Proteomes" id="UP000190102">
    <property type="component" value="Unassembled WGS sequence"/>
</dbReference>
<reference evidence="5" key="1">
    <citation type="submission" date="2017-02" db="EMBL/GenBank/DDBJ databases">
        <authorList>
            <person name="Varghese N."/>
            <person name="Submissions S."/>
        </authorList>
    </citation>
    <scope>NUCLEOTIDE SEQUENCE [LARGE SCALE GENOMIC DNA]</scope>
    <source>
        <strain evidence="5">ATCC BAA-34</strain>
    </source>
</reference>
<accession>A0A1T4MJR0</accession>
<evidence type="ECO:0000259" key="3">
    <source>
        <dbReference type="Pfam" id="PF23771"/>
    </source>
</evidence>
<evidence type="ECO:0000256" key="1">
    <source>
        <dbReference type="SAM" id="MobiDB-lite"/>
    </source>
</evidence>
<keyword evidence="5" id="KW-1185">Reference proteome</keyword>
<dbReference type="AlphaFoldDB" id="A0A1T4MJR0"/>
<protein>
    <submittedName>
        <fullName evidence="4">Uncharacterized protein</fullName>
    </submittedName>
</protein>
<evidence type="ECO:0000313" key="5">
    <source>
        <dbReference type="Proteomes" id="UP000190102"/>
    </source>
</evidence>
<dbReference type="Pfam" id="PF10979">
    <property type="entry name" value="DUF2786"/>
    <property type="match status" value="1"/>
</dbReference>
<gene>
    <name evidence="4" type="ORF">SAMN02745119_01320</name>
</gene>
<dbReference type="STRING" id="115783.SAMN02745119_01320"/>
<dbReference type="RefSeq" id="WP_078789612.1">
    <property type="nucleotide sequence ID" value="NZ_FUWR01000005.1"/>
</dbReference>
<feature type="domain" description="DUF2786" evidence="2">
    <location>
        <begin position="5"/>
        <end position="42"/>
    </location>
</feature>
<proteinExistence type="predicted"/>
<feature type="domain" description="DUF7168" evidence="3">
    <location>
        <begin position="54"/>
        <end position="188"/>
    </location>
</feature>
<organism evidence="4 5">
    <name type="scientific">Trichlorobacter thiogenes</name>
    <dbReference type="NCBI Taxonomy" id="115783"/>
    <lineage>
        <taxon>Bacteria</taxon>
        <taxon>Pseudomonadati</taxon>
        <taxon>Thermodesulfobacteriota</taxon>
        <taxon>Desulfuromonadia</taxon>
        <taxon>Geobacterales</taxon>
        <taxon>Geobacteraceae</taxon>
        <taxon>Trichlorobacter</taxon>
    </lineage>
</organism>
<dbReference type="Pfam" id="PF23771">
    <property type="entry name" value="DUF7168"/>
    <property type="match status" value="1"/>
</dbReference>
<evidence type="ECO:0000259" key="2">
    <source>
        <dbReference type="Pfam" id="PF10979"/>
    </source>
</evidence>
<dbReference type="InterPro" id="IPR024498">
    <property type="entry name" value="DUF2786"/>
</dbReference>